<reference evidence="2" key="1">
    <citation type="journal article" date="2014" name="Front. Microbiol.">
        <title>High frequency of phylogenetically diverse reductive dehalogenase-homologous genes in deep subseafloor sedimentary metagenomes.</title>
        <authorList>
            <person name="Kawai M."/>
            <person name="Futagami T."/>
            <person name="Toyoda A."/>
            <person name="Takaki Y."/>
            <person name="Nishi S."/>
            <person name="Hori S."/>
            <person name="Arai W."/>
            <person name="Tsubouchi T."/>
            <person name="Morono Y."/>
            <person name="Uchiyama I."/>
            <person name="Ito T."/>
            <person name="Fujiyama A."/>
            <person name="Inagaki F."/>
            <person name="Takami H."/>
        </authorList>
    </citation>
    <scope>NUCLEOTIDE SEQUENCE</scope>
    <source>
        <strain evidence="2">Expedition CK06-06</strain>
    </source>
</reference>
<organism evidence="2">
    <name type="scientific">marine sediment metagenome</name>
    <dbReference type="NCBI Taxonomy" id="412755"/>
    <lineage>
        <taxon>unclassified sequences</taxon>
        <taxon>metagenomes</taxon>
        <taxon>ecological metagenomes</taxon>
    </lineage>
</organism>
<gene>
    <name evidence="2" type="ORF">S01H4_25317</name>
</gene>
<feature type="compositionally biased region" description="Pro residues" evidence="1">
    <location>
        <begin position="94"/>
        <end position="139"/>
    </location>
</feature>
<sequence length="283" mass="30552">QPEEKYAASDSAKVTTNDEWVRPSQISRDRVRTGSLSSGKSEMEKAMEVFAKAETVGIEEADGSGIVEPRMLRASEVRELMSEGSVIPQEAAPPVQPEVIPAPSPTPAPPVVPPVDTPPPLSPEPTPPSVALPTPPVPEVSPKAAPVPSTNKIEPSVVKPTPSVETPPPVAPKTPVKTPTQEPVATSAASISLDTRVPEIEDVLAKVSEPEDLQDSKIKDYVASLTHQHAELRQVKTDLTSISARLDEFVRSCLNDSEVKRIHYESVNEQMRFAKKEFETAKK</sequence>
<evidence type="ECO:0000313" key="2">
    <source>
        <dbReference type="EMBL" id="GAG76265.1"/>
    </source>
</evidence>
<feature type="compositionally biased region" description="Polar residues" evidence="1">
    <location>
        <begin position="181"/>
        <end position="193"/>
    </location>
</feature>
<name>X1A2G2_9ZZZZ</name>
<feature type="non-terminal residue" evidence="2">
    <location>
        <position position="283"/>
    </location>
</feature>
<dbReference type="AlphaFoldDB" id="X1A2G2"/>
<dbReference type="EMBL" id="BART01012028">
    <property type="protein sequence ID" value="GAG76265.1"/>
    <property type="molecule type" value="Genomic_DNA"/>
</dbReference>
<feature type="region of interest" description="Disordered" evidence="1">
    <location>
        <begin position="83"/>
        <end position="193"/>
    </location>
</feature>
<feature type="non-terminal residue" evidence="2">
    <location>
        <position position="1"/>
    </location>
</feature>
<feature type="region of interest" description="Disordered" evidence="1">
    <location>
        <begin position="1"/>
        <end position="43"/>
    </location>
</feature>
<dbReference type="PRINTS" id="PR01217">
    <property type="entry name" value="PRICHEXTENSN"/>
</dbReference>
<protein>
    <submittedName>
        <fullName evidence="2">Uncharacterized protein</fullName>
    </submittedName>
</protein>
<evidence type="ECO:0000256" key="1">
    <source>
        <dbReference type="SAM" id="MobiDB-lite"/>
    </source>
</evidence>
<accession>X1A2G2</accession>
<proteinExistence type="predicted"/>
<comment type="caution">
    <text evidence="2">The sequence shown here is derived from an EMBL/GenBank/DDBJ whole genome shotgun (WGS) entry which is preliminary data.</text>
</comment>